<evidence type="ECO:0000256" key="2">
    <source>
        <dbReference type="ARBA" id="ARBA00022801"/>
    </source>
</evidence>
<dbReference type="GeneID" id="36582488"/>
<proteinExistence type="inferred from homology"/>
<gene>
    <name evidence="4" type="ORF">K444DRAFT_525044</name>
</gene>
<evidence type="ECO:0000256" key="1">
    <source>
        <dbReference type="ARBA" id="ARBA00006336"/>
    </source>
</evidence>
<dbReference type="Proteomes" id="UP000235371">
    <property type="component" value="Unassembled WGS sequence"/>
</dbReference>
<dbReference type="InterPro" id="IPR050272">
    <property type="entry name" value="Isochorismatase-like_hydrls"/>
</dbReference>
<dbReference type="GO" id="GO:0016787">
    <property type="term" value="F:hydrolase activity"/>
    <property type="evidence" value="ECO:0007669"/>
    <property type="project" value="UniProtKB-KW"/>
</dbReference>
<dbReference type="SUPFAM" id="SSF52499">
    <property type="entry name" value="Isochorismatase-like hydrolases"/>
    <property type="match status" value="1"/>
</dbReference>
<reference evidence="4 5" key="1">
    <citation type="submission" date="2016-04" db="EMBL/GenBank/DDBJ databases">
        <title>A degradative enzymes factory behind the ericoid mycorrhizal symbiosis.</title>
        <authorList>
            <consortium name="DOE Joint Genome Institute"/>
            <person name="Martino E."/>
            <person name="Morin E."/>
            <person name="Grelet G."/>
            <person name="Kuo A."/>
            <person name="Kohler A."/>
            <person name="Daghino S."/>
            <person name="Barry K."/>
            <person name="Choi C."/>
            <person name="Cichocki N."/>
            <person name="Clum A."/>
            <person name="Copeland A."/>
            <person name="Hainaut M."/>
            <person name="Haridas S."/>
            <person name="Labutti K."/>
            <person name="Lindquist E."/>
            <person name="Lipzen A."/>
            <person name="Khouja H.-R."/>
            <person name="Murat C."/>
            <person name="Ohm R."/>
            <person name="Olson A."/>
            <person name="Spatafora J."/>
            <person name="Veneault-Fourrey C."/>
            <person name="Henrissat B."/>
            <person name="Grigoriev I."/>
            <person name="Martin F."/>
            <person name="Perotto S."/>
        </authorList>
    </citation>
    <scope>NUCLEOTIDE SEQUENCE [LARGE SCALE GENOMIC DNA]</scope>
    <source>
        <strain evidence="4 5">E</strain>
    </source>
</reference>
<accession>A0A2J6TI45</accession>
<dbReference type="Gene3D" id="3.40.50.850">
    <property type="entry name" value="Isochorismatase-like"/>
    <property type="match status" value="1"/>
</dbReference>
<evidence type="ECO:0000313" key="4">
    <source>
        <dbReference type="EMBL" id="PMD62638.1"/>
    </source>
</evidence>
<dbReference type="AlphaFoldDB" id="A0A2J6TI45"/>
<organism evidence="4 5">
    <name type="scientific">Hyaloscypha bicolor E</name>
    <dbReference type="NCBI Taxonomy" id="1095630"/>
    <lineage>
        <taxon>Eukaryota</taxon>
        <taxon>Fungi</taxon>
        <taxon>Dikarya</taxon>
        <taxon>Ascomycota</taxon>
        <taxon>Pezizomycotina</taxon>
        <taxon>Leotiomycetes</taxon>
        <taxon>Helotiales</taxon>
        <taxon>Hyaloscyphaceae</taxon>
        <taxon>Hyaloscypha</taxon>
        <taxon>Hyaloscypha bicolor</taxon>
    </lineage>
</organism>
<dbReference type="STRING" id="1095630.A0A2J6TI45"/>
<dbReference type="InterPro" id="IPR000868">
    <property type="entry name" value="Isochorismatase-like_dom"/>
</dbReference>
<protein>
    <submittedName>
        <fullName evidence="4">Isochorismatase hydrolase</fullName>
    </submittedName>
</protein>
<evidence type="ECO:0000313" key="5">
    <source>
        <dbReference type="Proteomes" id="UP000235371"/>
    </source>
</evidence>
<dbReference type="PANTHER" id="PTHR43540:SF16">
    <property type="entry name" value="ISOCHORISMATASE-LIKE DOMAIN-CONTAINING PROTEIN"/>
    <property type="match status" value="1"/>
</dbReference>
<dbReference type="EMBL" id="KZ613783">
    <property type="protein sequence ID" value="PMD62638.1"/>
    <property type="molecule type" value="Genomic_DNA"/>
</dbReference>
<keyword evidence="2 4" id="KW-0378">Hydrolase</keyword>
<dbReference type="Pfam" id="PF00857">
    <property type="entry name" value="Isochorismatase"/>
    <property type="match status" value="1"/>
</dbReference>
<dbReference type="CDD" id="cd00431">
    <property type="entry name" value="cysteine_hydrolases"/>
    <property type="match status" value="1"/>
</dbReference>
<keyword evidence="5" id="KW-1185">Reference proteome</keyword>
<comment type="similarity">
    <text evidence="1">Belongs to the isochorismatase family.</text>
</comment>
<dbReference type="InParanoid" id="A0A2J6TI45"/>
<dbReference type="InterPro" id="IPR036380">
    <property type="entry name" value="Isochorismatase-like_sf"/>
</dbReference>
<evidence type="ECO:0000259" key="3">
    <source>
        <dbReference type="Pfam" id="PF00857"/>
    </source>
</evidence>
<name>A0A2J6TI45_9HELO</name>
<feature type="non-terminal residue" evidence="4">
    <location>
        <position position="1"/>
    </location>
</feature>
<dbReference type="RefSeq" id="XP_024739542.1">
    <property type="nucleotide sequence ID" value="XM_024874408.1"/>
</dbReference>
<sequence length="211" mass="24006">TTPSNTAIIIIDPYNDFLHPRGKLNGLLADSLRETDTITHLKELVTAARLHKIPIYYGLHQQCKSDFIAGWNHATPLQKSQKENLAFEEGSWGVDIYEGLEPSLENGDVVVSKHWSSSSFHSTDLDYQLRQRDITNLVMGGLTSNTCLESTYWKYQFNTTARYAYEFGYHVTMLKDTTAGFTKEQKDAATEIVWPLFAHEVKTVGEWIKTL</sequence>
<dbReference type="PANTHER" id="PTHR43540">
    <property type="entry name" value="PEROXYUREIDOACRYLATE/UREIDOACRYLATE AMIDOHYDROLASE-RELATED"/>
    <property type="match status" value="1"/>
</dbReference>
<feature type="domain" description="Isochorismatase-like" evidence="3">
    <location>
        <begin position="6"/>
        <end position="198"/>
    </location>
</feature>
<dbReference type="OrthoDB" id="167809at2759"/>